<proteinExistence type="predicted"/>
<keyword evidence="1" id="KW-0812">Transmembrane</keyword>
<protein>
    <submittedName>
        <fullName evidence="2">Uncharacterized protein</fullName>
    </submittedName>
</protein>
<feature type="transmembrane region" description="Helical" evidence="1">
    <location>
        <begin position="74"/>
        <end position="93"/>
    </location>
</feature>
<dbReference type="RefSeq" id="WP_101185485.1">
    <property type="nucleotide sequence ID" value="NZ_CP031218.1"/>
</dbReference>
<dbReference type="EMBL" id="NXIF01000041">
    <property type="protein sequence ID" value="PKI80092.1"/>
    <property type="molecule type" value="Genomic_DNA"/>
</dbReference>
<dbReference type="KEGG" id="ahs:AHALO_2674"/>
<gene>
    <name evidence="2" type="ORF">CP960_10740</name>
</gene>
<reference evidence="2 3" key="1">
    <citation type="submission" date="2017-09" db="EMBL/GenBank/DDBJ databases">
        <title>Genomics of the genus Arcobacter.</title>
        <authorList>
            <person name="Perez-Cataluna A."/>
            <person name="Figueras M.J."/>
            <person name="Salas-Masso N."/>
        </authorList>
    </citation>
    <scope>NUCLEOTIDE SEQUENCE [LARGE SCALE GENOMIC DNA]</scope>
    <source>
        <strain evidence="2 3">DSM 18005</strain>
    </source>
</reference>
<sequence>MNEIKLPLELISAGLSIIIVIAIFIKVFRYKQRLDVLKELDRRKDMSKLTQEDKNYIHSNLKEYNQKLEKVENLTRLLFPIFITIGAILFLFFSLEQTLIHLNVIIVAYIYLQIHRIHTRNYSKFLEDLDK</sequence>
<dbReference type="Proteomes" id="UP000233248">
    <property type="component" value="Unassembled WGS sequence"/>
</dbReference>
<keyword evidence="3" id="KW-1185">Reference proteome</keyword>
<dbReference type="AlphaFoldDB" id="A0A2N1J0R7"/>
<organism evidence="2 3">
    <name type="scientific">Malaciobacter halophilus</name>
    <dbReference type="NCBI Taxonomy" id="197482"/>
    <lineage>
        <taxon>Bacteria</taxon>
        <taxon>Pseudomonadati</taxon>
        <taxon>Campylobacterota</taxon>
        <taxon>Epsilonproteobacteria</taxon>
        <taxon>Campylobacterales</taxon>
        <taxon>Arcobacteraceae</taxon>
        <taxon>Malaciobacter</taxon>
    </lineage>
</organism>
<accession>A0A2N1J0R7</accession>
<feature type="transmembrane region" description="Helical" evidence="1">
    <location>
        <begin position="99"/>
        <end position="114"/>
    </location>
</feature>
<dbReference type="OrthoDB" id="5365783at2"/>
<evidence type="ECO:0000313" key="2">
    <source>
        <dbReference type="EMBL" id="PKI80092.1"/>
    </source>
</evidence>
<comment type="caution">
    <text evidence="2">The sequence shown here is derived from an EMBL/GenBank/DDBJ whole genome shotgun (WGS) entry which is preliminary data.</text>
</comment>
<feature type="transmembrane region" description="Helical" evidence="1">
    <location>
        <begin position="6"/>
        <end position="28"/>
    </location>
</feature>
<name>A0A2N1J0R7_9BACT</name>
<keyword evidence="1" id="KW-0472">Membrane</keyword>
<evidence type="ECO:0000313" key="3">
    <source>
        <dbReference type="Proteomes" id="UP000233248"/>
    </source>
</evidence>
<evidence type="ECO:0000256" key="1">
    <source>
        <dbReference type="SAM" id="Phobius"/>
    </source>
</evidence>
<keyword evidence="1" id="KW-1133">Transmembrane helix</keyword>